<protein>
    <recommendedName>
        <fullName evidence="2">Reverse transcriptase domain-containing protein</fullName>
    </recommendedName>
</protein>
<dbReference type="PANTHER" id="PTHR24559:SF434">
    <property type="entry name" value="RNA-DIRECTED DNA POLYMERASE HOMOLOG"/>
    <property type="match status" value="1"/>
</dbReference>
<dbReference type="Gene3D" id="3.30.70.270">
    <property type="match status" value="2"/>
</dbReference>
<dbReference type="CDD" id="cd01647">
    <property type="entry name" value="RT_LTR"/>
    <property type="match status" value="1"/>
</dbReference>
<feature type="domain" description="Reverse transcriptase" evidence="2">
    <location>
        <begin position="741"/>
        <end position="920"/>
    </location>
</feature>
<name>A0ABD1I7B7_SALDI</name>
<dbReference type="Pfam" id="PF19259">
    <property type="entry name" value="Ty3_capsid"/>
    <property type="match status" value="1"/>
</dbReference>
<dbReference type="EMBL" id="JBEAFC010000003">
    <property type="protein sequence ID" value="KAL1564357.1"/>
    <property type="molecule type" value="Genomic_DNA"/>
</dbReference>
<accession>A0ABD1I7B7</accession>
<dbReference type="InterPro" id="IPR043128">
    <property type="entry name" value="Rev_trsase/Diguanyl_cyclase"/>
</dbReference>
<dbReference type="SUPFAM" id="SSF50630">
    <property type="entry name" value="Acid proteases"/>
    <property type="match status" value="1"/>
</dbReference>
<gene>
    <name evidence="3" type="ORF">AAHA92_06709</name>
</gene>
<sequence>MTTFYSGVGRTEAIVTTTLSSFVTDTVVSQLPETPPLDPIKTMFEHLVASMARFESRMDDFERRPASTRPSIRPKPNPPYGLFSGRSVDVTIPYAPPASAVTISVPPLTSGSMHLGFQDGYRQTMTIPLGFGYQQPQPRALLSRAPSSWELPQHARQLSTWETTGYRPSMETQFQGLGSAQFSAWGTAGQLPNLESQLQRMGTAWDNPSWHSQTLGHGFEQPMSLKMEAPRFNGSDAASWISRVQYYFDHLMFPDDYRLHYVVMLFDPPVAEWIFNYRANNPHAIWSNFLEDVRRRFDPKCFVNYFGLIAKLCQTGSLADYNKEFEGMLNRVHGVPDYMLLTLYVEGLQQPVHNQVKFQYPPSMAAAIALALEFDAAIERPPQTSNFQRRAWQPRDNRHQNSQPAGLQATSQPPHRTGQPHTKNSDFSGLPVIRLSAAEKAERSKKGMCWYCPEKWIPGHVCRKTFLSYMGVEDEGVDEQECEEEQLQTEIITVDLSHIYALEGQPRSDSLKLVGKIGMEEVLILVDTESSHDFLHPRIAEKLKLPLTAVRPFQVYVGNGESLLCSYASIATQLQIQDEVFTVTLHILPIHGSDVILEMSWLRSLRRVTNDYEGGTIEFMKEDVPVCLRVLPPKPREVSICRFATLLLHRGESQLFELLSVGDQPSSPEDPPSFPKNLPAPVMATLEAHLLVFQIPVGMPPPRAFDHRIHLLPNTKPINVRPYRYPYFQKTEIERQVKEMLDTGIIRPSHNPFSSPVLLIRKKDGSFRFCIDYRALNTATVPDHFPIPTTDELFDELGAARFFTKLDLRAGYHQIRKHTANIFKTAFRTHDGHFEFLVMPFGLTNAPSTFQAAMNDIFRPLLRKSVIVFFDDILIYNPTMETHAQHLYEVLSILASHSFFVKLSKCIFCSSTVDYLGHFIAGGQLKADPSKIEAMVAWPIPATIKQLRGFLGLTGYYRQFIAGYASIAAPLTALLKKDAFCWTEEAEISFAALKEAITSAPVLRLPGNRRLKLWDRRSAASGWPSSGLLQ</sequence>
<evidence type="ECO:0000313" key="4">
    <source>
        <dbReference type="Proteomes" id="UP001567538"/>
    </source>
</evidence>
<dbReference type="Pfam" id="PF00078">
    <property type="entry name" value="RVT_1"/>
    <property type="match status" value="1"/>
</dbReference>
<dbReference type="FunFam" id="3.30.70.270:FF:000020">
    <property type="entry name" value="Transposon Tf2-6 polyprotein-like Protein"/>
    <property type="match status" value="1"/>
</dbReference>
<dbReference type="InterPro" id="IPR045358">
    <property type="entry name" value="Ty3_capsid"/>
</dbReference>
<dbReference type="InterPro" id="IPR021109">
    <property type="entry name" value="Peptidase_aspartic_dom_sf"/>
</dbReference>
<organism evidence="3 4">
    <name type="scientific">Salvia divinorum</name>
    <name type="common">Maria pastora</name>
    <name type="synonym">Diviner's sage</name>
    <dbReference type="NCBI Taxonomy" id="28513"/>
    <lineage>
        <taxon>Eukaryota</taxon>
        <taxon>Viridiplantae</taxon>
        <taxon>Streptophyta</taxon>
        <taxon>Embryophyta</taxon>
        <taxon>Tracheophyta</taxon>
        <taxon>Spermatophyta</taxon>
        <taxon>Magnoliopsida</taxon>
        <taxon>eudicotyledons</taxon>
        <taxon>Gunneridae</taxon>
        <taxon>Pentapetalae</taxon>
        <taxon>asterids</taxon>
        <taxon>lamiids</taxon>
        <taxon>Lamiales</taxon>
        <taxon>Lamiaceae</taxon>
        <taxon>Nepetoideae</taxon>
        <taxon>Mentheae</taxon>
        <taxon>Salviinae</taxon>
        <taxon>Salvia</taxon>
        <taxon>Salvia subgen. Calosphace</taxon>
    </lineage>
</organism>
<dbReference type="Pfam" id="PF08284">
    <property type="entry name" value="RVP_2"/>
    <property type="match status" value="1"/>
</dbReference>
<evidence type="ECO:0000256" key="1">
    <source>
        <dbReference type="SAM" id="MobiDB-lite"/>
    </source>
</evidence>
<feature type="region of interest" description="Disordered" evidence="1">
    <location>
        <begin position="60"/>
        <end position="80"/>
    </location>
</feature>
<keyword evidence="4" id="KW-1185">Reference proteome</keyword>
<dbReference type="PROSITE" id="PS50878">
    <property type="entry name" value="RT_POL"/>
    <property type="match status" value="1"/>
</dbReference>
<dbReference type="AlphaFoldDB" id="A0ABD1I7B7"/>
<evidence type="ECO:0000259" key="2">
    <source>
        <dbReference type="PROSITE" id="PS50878"/>
    </source>
</evidence>
<dbReference type="Proteomes" id="UP001567538">
    <property type="component" value="Unassembled WGS sequence"/>
</dbReference>
<dbReference type="CDD" id="cd00303">
    <property type="entry name" value="retropepsin_like"/>
    <property type="match status" value="1"/>
</dbReference>
<dbReference type="InterPro" id="IPR043502">
    <property type="entry name" value="DNA/RNA_pol_sf"/>
</dbReference>
<feature type="compositionally biased region" description="Polar residues" evidence="1">
    <location>
        <begin position="400"/>
        <end position="427"/>
    </location>
</feature>
<proteinExistence type="predicted"/>
<dbReference type="Gene3D" id="3.10.10.10">
    <property type="entry name" value="HIV Type 1 Reverse Transcriptase, subunit A, domain 1"/>
    <property type="match status" value="1"/>
</dbReference>
<feature type="region of interest" description="Disordered" evidence="1">
    <location>
        <begin position="385"/>
        <end position="428"/>
    </location>
</feature>
<dbReference type="SUPFAM" id="SSF56672">
    <property type="entry name" value="DNA/RNA polymerases"/>
    <property type="match status" value="1"/>
</dbReference>
<dbReference type="PANTHER" id="PTHR24559">
    <property type="entry name" value="TRANSPOSON TY3-I GAG-POL POLYPROTEIN"/>
    <property type="match status" value="1"/>
</dbReference>
<dbReference type="InterPro" id="IPR053134">
    <property type="entry name" value="RNA-dir_DNA_polymerase"/>
</dbReference>
<evidence type="ECO:0000313" key="3">
    <source>
        <dbReference type="EMBL" id="KAL1564357.1"/>
    </source>
</evidence>
<dbReference type="Gene3D" id="2.40.70.10">
    <property type="entry name" value="Acid Proteases"/>
    <property type="match status" value="1"/>
</dbReference>
<comment type="caution">
    <text evidence="3">The sequence shown here is derived from an EMBL/GenBank/DDBJ whole genome shotgun (WGS) entry which is preliminary data.</text>
</comment>
<dbReference type="InterPro" id="IPR000477">
    <property type="entry name" value="RT_dom"/>
</dbReference>
<reference evidence="3 4" key="1">
    <citation type="submission" date="2024-06" db="EMBL/GenBank/DDBJ databases">
        <title>A chromosome level genome sequence of Diviner's sage (Salvia divinorum).</title>
        <authorList>
            <person name="Ford S.A."/>
            <person name="Ro D.-K."/>
            <person name="Ness R.W."/>
            <person name="Phillips M.A."/>
        </authorList>
    </citation>
    <scope>NUCLEOTIDE SEQUENCE [LARGE SCALE GENOMIC DNA]</scope>
    <source>
        <strain evidence="3">SAF-2024a</strain>
        <tissue evidence="3">Leaf</tissue>
    </source>
</reference>